<evidence type="ECO:0000313" key="4">
    <source>
        <dbReference type="Proteomes" id="UP000031553"/>
    </source>
</evidence>
<dbReference type="InterPro" id="IPR000868">
    <property type="entry name" value="Isochorismatase-like_dom"/>
</dbReference>
<dbReference type="RefSeq" id="WP_039733248.1">
    <property type="nucleotide sequence ID" value="NZ_JUFX02000234.1"/>
</dbReference>
<dbReference type="PANTHER" id="PTHR43540">
    <property type="entry name" value="PEROXYUREIDOACRYLATE/UREIDOACRYLATE AMIDOHYDROLASE-RELATED"/>
    <property type="match status" value="1"/>
</dbReference>
<feature type="domain" description="Isochorismatase-like" evidence="2">
    <location>
        <begin position="33"/>
        <end position="206"/>
    </location>
</feature>
<dbReference type="PANTHER" id="PTHR43540:SF1">
    <property type="entry name" value="ISOCHORISMATASE HYDROLASE"/>
    <property type="match status" value="1"/>
</dbReference>
<accession>A0A0N0MDR4</accession>
<evidence type="ECO:0000256" key="1">
    <source>
        <dbReference type="ARBA" id="ARBA00022801"/>
    </source>
</evidence>
<dbReference type="OrthoDB" id="7500697at2"/>
<comment type="caution">
    <text evidence="3">The sequence shown here is derived from an EMBL/GenBank/DDBJ whole genome shotgun (WGS) entry which is preliminary data.</text>
</comment>
<keyword evidence="1" id="KW-0378">Hydrolase</keyword>
<gene>
    <name evidence="3" type="ORF">GLUCOINTEAF2_0203332</name>
</gene>
<dbReference type="InterPro" id="IPR036380">
    <property type="entry name" value="Isochorismatase-like_sf"/>
</dbReference>
<sequence length="220" mass="23092">MPPIETSTPELDSALYHRQGFGRSLGLVGRAGLLIVDFVNGFADPQQFGGGNIPPAIARTTTLLATARRQGWPIAHSRIVFADDGADANIFSEKVPSMLGLTEHNPASAIVPELTPVPGEYVVRKTVPSAFAGTPLASWYAAQGVQTVVVAGCVTSGCVRASVLDAMQLGFRPIVISDCVGDRAIGPHEANLFDMSQKCGDVITLDALLEQLPATAQAAR</sequence>
<dbReference type="Gene3D" id="3.40.50.850">
    <property type="entry name" value="Isochorismatase-like"/>
    <property type="match status" value="1"/>
</dbReference>
<dbReference type="InterPro" id="IPR050272">
    <property type="entry name" value="Isochorismatase-like_hydrls"/>
</dbReference>
<name>A0A0N0MDR4_9PROT</name>
<reference evidence="3 4" key="1">
    <citation type="submission" date="2015-07" db="EMBL/GenBank/DDBJ databases">
        <title>Draft Genome Sequence of Komagataeibacter intermedius Strain AF2, Isolated from Kombucha Tea.</title>
        <authorList>
            <person name="Santos R.A."/>
            <person name="Berretta A.A."/>
            <person name="Barud H.S."/>
            <person name="Ribeiro S.J."/>
            <person name="Gonzalez-Garcia L.N."/>
            <person name="Zucchi T.D."/>
            <person name="Goldman G.H."/>
            <person name="Riano-Pachon D.M."/>
        </authorList>
    </citation>
    <scope>NUCLEOTIDE SEQUENCE [LARGE SCALE GENOMIC DNA]</scope>
    <source>
        <strain evidence="3 4">AF2</strain>
    </source>
</reference>
<dbReference type="Pfam" id="PF00857">
    <property type="entry name" value="Isochorismatase"/>
    <property type="match status" value="1"/>
</dbReference>
<dbReference type="AlphaFoldDB" id="A0A0N0MDR4"/>
<dbReference type="SUPFAM" id="SSF52499">
    <property type="entry name" value="Isochorismatase-like hydrolases"/>
    <property type="match status" value="1"/>
</dbReference>
<proteinExistence type="predicted"/>
<dbReference type="GO" id="GO:0016787">
    <property type="term" value="F:hydrolase activity"/>
    <property type="evidence" value="ECO:0007669"/>
    <property type="project" value="UniProtKB-KW"/>
</dbReference>
<organism evidence="3 4">
    <name type="scientific">Komagataeibacter intermedius AF2</name>
    <dbReference type="NCBI Taxonomy" id="1458464"/>
    <lineage>
        <taxon>Bacteria</taxon>
        <taxon>Pseudomonadati</taxon>
        <taxon>Pseudomonadota</taxon>
        <taxon>Alphaproteobacteria</taxon>
        <taxon>Acetobacterales</taxon>
        <taxon>Acetobacteraceae</taxon>
        <taxon>Komagataeibacter</taxon>
    </lineage>
</organism>
<evidence type="ECO:0000259" key="2">
    <source>
        <dbReference type="Pfam" id="PF00857"/>
    </source>
</evidence>
<dbReference type="EMBL" id="JUFX02000234">
    <property type="protein sequence ID" value="KPH85586.1"/>
    <property type="molecule type" value="Genomic_DNA"/>
</dbReference>
<evidence type="ECO:0000313" key="3">
    <source>
        <dbReference type="EMBL" id="KPH85586.1"/>
    </source>
</evidence>
<protein>
    <submittedName>
        <fullName evidence="3">N-carbamoylsarcosine amidase</fullName>
    </submittedName>
</protein>
<dbReference type="Proteomes" id="UP000031553">
    <property type="component" value="Unassembled WGS sequence"/>
</dbReference>